<feature type="region of interest" description="Disordered" evidence="1">
    <location>
        <begin position="1"/>
        <end position="39"/>
    </location>
</feature>
<keyword evidence="3" id="KW-1185">Reference proteome</keyword>
<feature type="region of interest" description="Disordered" evidence="1">
    <location>
        <begin position="173"/>
        <end position="195"/>
    </location>
</feature>
<dbReference type="Gramene" id="BGIOSGA009158-TA">
    <property type="protein sequence ID" value="BGIOSGA009158-PA"/>
    <property type="gene ID" value="BGIOSGA009158"/>
</dbReference>
<proteinExistence type="predicted"/>
<dbReference type="HOGENOM" id="CLU_055035_0_0_1"/>
<dbReference type="AlphaFoldDB" id="B8AE44"/>
<accession>B8AE44</accession>
<dbReference type="Proteomes" id="UP000007015">
    <property type="component" value="Chromosome 2"/>
</dbReference>
<evidence type="ECO:0000313" key="2">
    <source>
        <dbReference type="EMBL" id="EEC74130.1"/>
    </source>
</evidence>
<reference evidence="2 3" key="1">
    <citation type="journal article" date="2005" name="PLoS Biol.">
        <title>The genomes of Oryza sativa: a history of duplications.</title>
        <authorList>
            <person name="Yu J."/>
            <person name="Wang J."/>
            <person name="Lin W."/>
            <person name="Li S."/>
            <person name="Li H."/>
            <person name="Zhou J."/>
            <person name="Ni P."/>
            <person name="Dong W."/>
            <person name="Hu S."/>
            <person name="Zeng C."/>
            <person name="Zhang J."/>
            <person name="Zhang Y."/>
            <person name="Li R."/>
            <person name="Xu Z."/>
            <person name="Li S."/>
            <person name="Li X."/>
            <person name="Zheng H."/>
            <person name="Cong L."/>
            <person name="Lin L."/>
            <person name="Yin J."/>
            <person name="Geng J."/>
            <person name="Li G."/>
            <person name="Shi J."/>
            <person name="Liu J."/>
            <person name="Lv H."/>
            <person name="Li J."/>
            <person name="Wang J."/>
            <person name="Deng Y."/>
            <person name="Ran L."/>
            <person name="Shi X."/>
            <person name="Wang X."/>
            <person name="Wu Q."/>
            <person name="Li C."/>
            <person name="Ren X."/>
            <person name="Wang J."/>
            <person name="Wang X."/>
            <person name="Li D."/>
            <person name="Liu D."/>
            <person name="Zhang X."/>
            <person name="Ji Z."/>
            <person name="Zhao W."/>
            <person name="Sun Y."/>
            <person name="Zhang Z."/>
            <person name="Bao J."/>
            <person name="Han Y."/>
            <person name="Dong L."/>
            <person name="Ji J."/>
            <person name="Chen P."/>
            <person name="Wu S."/>
            <person name="Liu J."/>
            <person name="Xiao Y."/>
            <person name="Bu D."/>
            <person name="Tan J."/>
            <person name="Yang L."/>
            <person name="Ye C."/>
            <person name="Zhang J."/>
            <person name="Xu J."/>
            <person name="Zhou Y."/>
            <person name="Yu Y."/>
            <person name="Zhang B."/>
            <person name="Zhuang S."/>
            <person name="Wei H."/>
            <person name="Liu B."/>
            <person name="Lei M."/>
            <person name="Yu H."/>
            <person name="Li Y."/>
            <person name="Xu H."/>
            <person name="Wei S."/>
            <person name="He X."/>
            <person name="Fang L."/>
            <person name="Zhang Z."/>
            <person name="Zhang Y."/>
            <person name="Huang X."/>
            <person name="Su Z."/>
            <person name="Tong W."/>
            <person name="Li J."/>
            <person name="Tong Z."/>
            <person name="Li S."/>
            <person name="Ye J."/>
            <person name="Wang L."/>
            <person name="Fang L."/>
            <person name="Lei T."/>
            <person name="Chen C."/>
            <person name="Chen H."/>
            <person name="Xu Z."/>
            <person name="Li H."/>
            <person name="Huang H."/>
            <person name="Zhang F."/>
            <person name="Xu H."/>
            <person name="Li N."/>
            <person name="Zhao C."/>
            <person name="Li S."/>
            <person name="Dong L."/>
            <person name="Huang Y."/>
            <person name="Li L."/>
            <person name="Xi Y."/>
            <person name="Qi Q."/>
            <person name="Li W."/>
            <person name="Zhang B."/>
            <person name="Hu W."/>
            <person name="Zhang Y."/>
            <person name="Tian X."/>
            <person name="Jiao Y."/>
            <person name="Liang X."/>
            <person name="Jin J."/>
            <person name="Gao L."/>
            <person name="Zheng W."/>
            <person name="Hao B."/>
            <person name="Liu S."/>
            <person name="Wang W."/>
            <person name="Yuan L."/>
            <person name="Cao M."/>
            <person name="McDermott J."/>
            <person name="Samudrala R."/>
            <person name="Wang J."/>
            <person name="Wong G.K."/>
            <person name="Yang H."/>
        </authorList>
    </citation>
    <scope>NUCLEOTIDE SEQUENCE [LARGE SCALE GENOMIC DNA]</scope>
    <source>
        <strain evidence="3">cv. 93-11</strain>
    </source>
</reference>
<name>B8AE44_ORYSI</name>
<feature type="compositionally biased region" description="Polar residues" evidence="1">
    <location>
        <begin position="23"/>
        <end position="34"/>
    </location>
</feature>
<evidence type="ECO:0000313" key="3">
    <source>
        <dbReference type="Proteomes" id="UP000007015"/>
    </source>
</evidence>
<dbReference type="EMBL" id="CM000127">
    <property type="protein sequence ID" value="EEC74130.1"/>
    <property type="molecule type" value="Genomic_DNA"/>
</dbReference>
<protein>
    <submittedName>
        <fullName evidence="2">Uncharacterized protein</fullName>
    </submittedName>
</protein>
<organism evidence="2 3">
    <name type="scientific">Oryza sativa subsp. indica</name>
    <name type="common">Rice</name>
    <dbReference type="NCBI Taxonomy" id="39946"/>
    <lineage>
        <taxon>Eukaryota</taxon>
        <taxon>Viridiplantae</taxon>
        <taxon>Streptophyta</taxon>
        <taxon>Embryophyta</taxon>
        <taxon>Tracheophyta</taxon>
        <taxon>Spermatophyta</taxon>
        <taxon>Magnoliopsida</taxon>
        <taxon>Liliopsida</taxon>
        <taxon>Poales</taxon>
        <taxon>Poaceae</taxon>
        <taxon>BOP clade</taxon>
        <taxon>Oryzoideae</taxon>
        <taxon>Oryzeae</taxon>
        <taxon>Oryzinae</taxon>
        <taxon>Oryza</taxon>
        <taxon>Oryza sativa</taxon>
    </lineage>
</organism>
<feature type="region of interest" description="Disordered" evidence="1">
    <location>
        <begin position="85"/>
        <end position="121"/>
    </location>
</feature>
<evidence type="ECO:0000256" key="1">
    <source>
        <dbReference type="SAM" id="MobiDB-lite"/>
    </source>
</evidence>
<gene>
    <name evidence="2" type="ORF">OsI_09195</name>
</gene>
<sequence>MDGNRKRKTVDSDSHGPPVKKASTGTPGDSSFSQFGGGECPRTSVDDFSLGVGDSTFSWISVADGRSVTWTAPSTTTVPMESIGRMDRSATPSRLDGNRSAGASGPLRIREPMPLLGNSKRSVGASRPLRIQGEYLIERASCPLLFSKIELPSSCHCEVVLLGSGWLAESSSEEGRVGLGTPAPSQHPLPGGALTRRVDTSNLQEPLPTAVSKLPSQDKNASVIVIVPGWSSDDNNFSEAVKKLLFGRIGADHSVDQKVPPPAVRTVIVHIFGRYGPYLARHMEGLTAQAHLRCQEMTFEPNMCHRGIIKERVDELLEPARPSSPKCCSCDRPADWITSCCSLMLCSYCMPDKFHQKHKRGHSRELCRAQGAIGLLNPRSPLEEETRYLMKNDMLCKREIILQVEDEESGRTRECDIFVLRSMLPLADLWNRKRLNRLFTCGYHMRWNGVLDELFRTENKLSFMK</sequence>
<dbReference type="OMA" id="PSSCHCE"/>